<evidence type="ECO:0000256" key="1">
    <source>
        <dbReference type="ARBA" id="ARBA00023002"/>
    </source>
</evidence>
<dbReference type="KEGG" id="cef:CE0206"/>
<keyword evidence="1" id="KW-0560">Oxidoreductase</keyword>
<dbReference type="PRINTS" id="PR00081">
    <property type="entry name" value="GDHRDH"/>
</dbReference>
<dbReference type="STRING" id="196164.gene:10740601"/>
<dbReference type="InterPro" id="IPR036291">
    <property type="entry name" value="NAD(P)-bd_dom_sf"/>
</dbReference>
<dbReference type="PANTHER" id="PTHR43157">
    <property type="entry name" value="PHOSPHATIDYLINOSITOL-GLYCAN BIOSYNTHESIS CLASS F PROTEIN-RELATED"/>
    <property type="match status" value="1"/>
</dbReference>
<dbReference type="Proteomes" id="UP000001409">
    <property type="component" value="Chromosome"/>
</dbReference>
<sequence>MIITEGVDSFVFPHRSGPRVGLCRIFHVFGAVGFDFFDTVQGVAPRCVEHEGPRGIFPILAPMKTIVITGASDGIGAAAARIISTACPEDRLVLVGRNPGKTEGVAKQLDAEWHTADYADLDQVRRLAGELAALDRIDVLANNAGGIFAGPKKTVDGFELTWQINVVAPYLLTNLLMPVLLESRASVVATSSNGALFAKFDESDPNTFKGFTSDRAYGNAKLGNILFTKELHRRYHSAGMNAVAFHPGIISSNFGQEDAGLLGRMFQSPVSRFFSTPEFGGENLAYHIAGVPGIHWESGRYYDEKRRPGRQRAIAHDLDVARRVFDDMAASLEVEWPEG</sequence>
<dbReference type="GO" id="GO:0016491">
    <property type="term" value="F:oxidoreductase activity"/>
    <property type="evidence" value="ECO:0007669"/>
    <property type="project" value="UniProtKB-KW"/>
</dbReference>
<dbReference type="EMBL" id="BA000035">
    <property type="protein sequence ID" value="BAC17016.1"/>
    <property type="molecule type" value="Genomic_DNA"/>
</dbReference>
<dbReference type="PANTHER" id="PTHR43157:SF31">
    <property type="entry name" value="PHOSPHATIDYLINOSITOL-GLYCAN BIOSYNTHESIS CLASS F PROTEIN"/>
    <property type="match status" value="1"/>
</dbReference>
<dbReference type="InterPro" id="IPR002347">
    <property type="entry name" value="SDR_fam"/>
</dbReference>
<evidence type="ECO:0000313" key="2">
    <source>
        <dbReference type="EMBL" id="BAC17016.1"/>
    </source>
</evidence>
<dbReference type="Gene3D" id="3.40.50.720">
    <property type="entry name" value="NAD(P)-binding Rossmann-like Domain"/>
    <property type="match status" value="1"/>
</dbReference>
<accession>Q8FU15</accession>
<dbReference type="eggNOG" id="COG1028">
    <property type="taxonomic scope" value="Bacteria"/>
</dbReference>
<dbReference type="HOGENOM" id="CLU_010194_44_5_11"/>
<name>Q8FU15_COREF</name>
<dbReference type="Pfam" id="PF00106">
    <property type="entry name" value="adh_short"/>
    <property type="match status" value="1"/>
</dbReference>
<organism evidence="2 3">
    <name type="scientific">Corynebacterium efficiens (strain DSM 44549 / YS-314 / AJ 12310 / JCM 11189 / NBRC 100395)</name>
    <dbReference type="NCBI Taxonomy" id="196164"/>
    <lineage>
        <taxon>Bacteria</taxon>
        <taxon>Bacillati</taxon>
        <taxon>Actinomycetota</taxon>
        <taxon>Actinomycetes</taxon>
        <taxon>Mycobacteriales</taxon>
        <taxon>Corynebacteriaceae</taxon>
        <taxon>Corynebacterium</taxon>
    </lineage>
</organism>
<dbReference type="AlphaFoldDB" id="Q8FU15"/>
<keyword evidence="3" id="KW-1185">Reference proteome</keyword>
<proteinExistence type="predicted"/>
<dbReference type="SUPFAM" id="SSF51735">
    <property type="entry name" value="NAD(P)-binding Rossmann-fold domains"/>
    <property type="match status" value="1"/>
</dbReference>
<protein>
    <submittedName>
        <fullName evidence="2">Putative oxidoreductase</fullName>
    </submittedName>
</protein>
<evidence type="ECO:0000313" key="3">
    <source>
        <dbReference type="Proteomes" id="UP000001409"/>
    </source>
</evidence>
<reference evidence="2 3" key="1">
    <citation type="journal article" date="2003" name="Genome Res.">
        <title>Comparative complete genome sequence analysis of the amino acid replacements responsible for the thermostability of Corynebacterium efficiens.</title>
        <authorList>
            <person name="Nishio Y."/>
            <person name="Nakamura Y."/>
            <person name="Kawarabayasi Y."/>
            <person name="Usuda Y."/>
            <person name="Kimura E."/>
            <person name="Sugimoto S."/>
            <person name="Matsui K."/>
            <person name="Yamagishi A."/>
            <person name="Kikuchi H."/>
            <person name="Ikeo K."/>
            <person name="Gojobori T."/>
        </authorList>
    </citation>
    <scope>NUCLEOTIDE SEQUENCE [LARGE SCALE GENOMIC DNA]</scope>
    <source>
        <strain evidence="3">DSM 44549 / YS-314 / AJ 12310 / JCM 11189 / NBRC 100395</strain>
    </source>
</reference>